<evidence type="ECO:0000313" key="2">
    <source>
        <dbReference type="EMBL" id="MCQ8186139.1"/>
    </source>
</evidence>
<dbReference type="AlphaFoldDB" id="A0A9X2LAM2"/>
<dbReference type="Proteomes" id="UP001142610">
    <property type="component" value="Unassembled WGS sequence"/>
</dbReference>
<name>A0A9X2LAM2_9PROT</name>
<reference evidence="2" key="1">
    <citation type="submission" date="2022-07" db="EMBL/GenBank/DDBJ databases">
        <title>Parvularcula maris sp. nov., an algicidal bacterium isolated from seawater.</title>
        <authorList>
            <person name="Li F."/>
        </authorList>
    </citation>
    <scope>NUCLEOTIDE SEQUENCE</scope>
    <source>
        <strain evidence="2">BGMRC 0090</strain>
    </source>
</reference>
<comment type="caution">
    <text evidence="2">The sequence shown here is derived from an EMBL/GenBank/DDBJ whole genome shotgun (WGS) entry which is preliminary data.</text>
</comment>
<sequence>MAEAHPLLKAGLGVVMIAAAEGPAAAQRLEPLLEPTVLEPRVEMIGAPAREQSGPAPAVHLASYRGADDAAIGWQILLDRHPVLSHHEPVTAVVDLGAKGVFVRLLAGPLPDEGAASALCRALSREGAYCVPATTAGDLHPSTGSAS</sequence>
<dbReference type="RefSeq" id="WP_256620035.1">
    <property type="nucleotide sequence ID" value="NZ_JANIBC010000013.1"/>
</dbReference>
<protein>
    <recommendedName>
        <fullName evidence="1">SPOR domain-containing protein</fullName>
    </recommendedName>
</protein>
<gene>
    <name evidence="2" type="ORF">NOG11_12180</name>
</gene>
<proteinExistence type="predicted"/>
<keyword evidence="3" id="KW-1185">Reference proteome</keyword>
<organism evidence="2 3">
    <name type="scientific">Parvularcula maris</name>
    <dbReference type="NCBI Taxonomy" id="2965077"/>
    <lineage>
        <taxon>Bacteria</taxon>
        <taxon>Pseudomonadati</taxon>
        <taxon>Pseudomonadota</taxon>
        <taxon>Alphaproteobacteria</taxon>
        <taxon>Parvularculales</taxon>
        <taxon>Parvularculaceae</taxon>
        <taxon>Parvularcula</taxon>
    </lineage>
</organism>
<dbReference type="EMBL" id="JANIBC010000013">
    <property type="protein sequence ID" value="MCQ8186139.1"/>
    <property type="molecule type" value="Genomic_DNA"/>
</dbReference>
<evidence type="ECO:0000259" key="1">
    <source>
        <dbReference type="PROSITE" id="PS51724"/>
    </source>
</evidence>
<feature type="domain" description="SPOR" evidence="1">
    <location>
        <begin position="51"/>
        <end position="136"/>
    </location>
</feature>
<dbReference type="InterPro" id="IPR007730">
    <property type="entry name" value="SPOR-like_dom"/>
</dbReference>
<dbReference type="PROSITE" id="PS51724">
    <property type="entry name" value="SPOR"/>
    <property type="match status" value="1"/>
</dbReference>
<accession>A0A9X2LAM2</accession>
<dbReference type="GO" id="GO:0042834">
    <property type="term" value="F:peptidoglycan binding"/>
    <property type="evidence" value="ECO:0007669"/>
    <property type="project" value="InterPro"/>
</dbReference>
<evidence type="ECO:0000313" key="3">
    <source>
        <dbReference type="Proteomes" id="UP001142610"/>
    </source>
</evidence>